<comment type="similarity">
    <text evidence="4">Belongs to the globin family.</text>
</comment>
<dbReference type="GO" id="GO:0005344">
    <property type="term" value="F:oxygen carrier activity"/>
    <property type="evidence" value="ECO:0007669"/>
    <property type="project" value="UniProtKB-KW"/>
</dbReference>
<dbReference type="Gene3D" id="1.10.490.10">
    <property type="entry name" value="Globins"/>
    <property type="match status" value="1"/>
</dbReference>
<evidence type="ECO:0000256" key="5">
    <source>
        <dbReference type="SAM" id="MobiDB-lite"/>
    </source>
</evidence>
<evidence type="ECO:0000256" key="2">
    <source>
        <dbReference type="ARBA" id="ARBA00022723"/>
    </source>
</evidence>
<dbReference type="InterPro" id="IPR000971">
    <property type="entry name" value="Globin"/>
</dbReference>
<evidence type="ECO:0000256" key="1">
    <source>
        <dbReference type="ARBA" id="ARBA00022617"/>
    </source>
</evidence>
<dbReference type="InterPro" id="IPR009050">
    <property type="entry name" value="Globin-like_sf"/>
</dbReference>
<dbReference type="Proteomes" id="UP000218231">
    <property type="component" value="Unassembled WGS sequence"/>
</dbReference>
<evidence type="ECO:0000256" key="3">
    <source>
        <dbReference type="ARBA" id="ARBA00023004"/>
    </source>
</evidence>
<dbReference type="PANTHER" id="PTHR46458:SF16">
    <property type="entry name" value="GLOBIN DOMAIN-CONTAINING PROTEIN-RELATED"/>
    <property type="match status" value="1"/>
</dbReference>
<dbReference type="OrthoDB" id="5869151at2759"/>
<keyword evidence="4" id="KW-0561">Oxygen transport</keyword>
<evidence type="ECO:0000313" key="7">
    <source>
        <dbReference type="EMBL" id="PAV74875.1"/>
    </source>
</evidence>
<dbReference type="PROSITE" id="PS01033">
    <property type="entry name" value="GLOBIN"/>
    <property type="match status" value="1"/>
</dbReference>
<evidence type="ECO:0000256" key="4">
    <source>
        <dbReference type="RuleBase" id="RU000356"/>
    </source>
</evidence>
<reference evidence="7 8" key="1">
    <citation type="journal article" date="2017" name="Curr. Biol.">
        <title>Genome architecture and evolution of a unichromosomal asexual nematode.</title>
        <authorList>
            <person name="Fradin H."/>
            <person name="Zegar C."/>
            <person name="Gutwein M."/>
            <person name="Lucas J."/>
            <person name="Kovtun M."/>
            <person name="Corcoran D."/>
            <person name="Baugh L.R."/>
            <person name="Kiontke K."/>
            <person name="Gunsalus K."/>
            <person name="Fitch D.H."/>
            <person name="Piano F."/>
        </authorList>
    </citation>
    <scope>NUCLEOTIDE SEQUENCE [LARGE SCALE GENOMIC DNA]</scope>
    <source>
        <strain evidence="7">PF1309</strain>
    </source>
</reference>
<name>A0A2A2KLQ6_9BILA</name>
<protein>
    <recommendedName>
        <fullName evidence="6">Globin domain-containing protein</fullName>
    </recommendedName>
</protein>
<feature type="compositionally biased region" description="Basic and acidic residues" evidence="5">
    <location>
        <begin position="263"/>
        <end position="292"/>
    </location>
</feature>
<keyword evidence="1 4" id="KW-0349">Heme</keyword>
<dbReference type="STRING" id="2018661.A0A2A2KLQ6"/>
<feature type="region of interest" description="Disordered" evidence="5">
    <location>
        <begin position="251"/>
        <end position="323"/>
    </location>
</feature>
<accession>A0A2A2KLQ6</accession>
<dbReference type="InterPro" id="IPR044399">
    <property type="entry name" value="Mb-like_M"/>
</dbReference>
<keyword evidence="3" id="KW-0408">Iron</keyword>
<dbReference type="AlphaFoldDB" id="A0A2A2KLQ6"/>
<keyword evidence="4" id="KW-0813">Transport</keyword>
<feature type="region of interest" description="Disordered" evidence="5">
    <location>
        <begin position="203"/>
        <end position="222"/>
    </location>
</feature>
<dbReference type="GO" id="GO:0019825">
    <property type="term" value="F:oxygen binding"/>
    <property type="evidence" value="ECO:0007669"/>
    <property type="project" value="InterPro"/>
</dbReference>
<dbReference type="InterPro" id="IPR050532">
    <property type="entry name" value="Globin-like_OT"/>
</dbReference>
<feature type="region of interest" description="Disordered" evidence="5">
    <location>
        <begin position="1"/>
        <end position="30"/>
    </location>
</feature>
<proteinExistence type="inferred from homology"/>
<dbReference type="GO" id="GO:0046872">
    <property type="term" value="F:metal ion binding"/>
    <property type="evidence" value="ECO:0007669"/>
    <property type="project" value="UniProtKB-KW"/>
</dbReference>
<feature type="domain" description="Globin" evidence="6">
    <location>
        <begin position="33"/>
        <end position="188"/>
    </location>
</feature>
<evidence type="ECO:0000259" key="6">
    <source>
        <dbReference type="PROSITE" id="PS01033"/>
    </source>
</evidence>
<evidence type="ECO:0000313" key="8">
    <source>
        <dbReference type="Proteomes" id="UP000218231"/>
    </source>
</evidence>
<dbReference type="Pfam" id="PF00042">
    <property type="entry name" value="Globin"/>
    <property type="match status" value="1"/>
</dbReference>
<dbReference type="PANTHER" id="PTHR46458">
    <property type="entry name" value="BLR2807 PROTEIN"/>
    <property type="match status" value="1"/>
</dbReference>
<gene>
    <name evidence="7" type="ORF">WR25_04023</name>
</gene>
<sequence length="423" mass="47450">MGSAQSTGVSKSKSSHSHSHSSDSKAIQKNHQIVNTYQKTILRTTWRHMSISNGQGNCGATIIRRLLARSERVKHVFETNHLIPEAKRNESFGLEMIRRHQSHVLQFLDYIISNLDNPEKISELCYAIGLQHRKYKAIGLKTDYWDMLGEAITETIREYQGWKRHRESLRAANLLASFIIDRVRAGFIHRDFLSSATSSAVSTPIRSVTPPSKAFSAVRKKSSNSQSLLTGSSFEYSSDKDSPTLDMVAMNNEKFGSTTKMAVRKESNGMEKLEEAEEREDRNGNSRMKTNESSRNSGSSIQDEEKAAAKPESPRKSVIPRPRRVLPRLPTCDGNLWARVPLLITPEQNSDKNGNISTNTIANYELMNTSMSASLISTGSNQVSGCFGQKTNNMKSKNAHLRSMQYRNAAFSNSLDVPIDERY</sequence>
<dbReference type="GO" id="GO:0020037">
    <property type="term" value="F:heme binding"/>
    <property type="evidence" value="ECO:0007669"/>
    <property type="project" value="InterPro"/>
</dbReference>
<organism evidence="7 8">
    <name type="scientific">Diploscapter pachys</name>
    <dbReference type="NCBI Taxonomy" id="2018661"/>
    <lineage>
        <taxon>Eukaryota</taxon>
        <taxon>Metazoa</taxon>
        <taxon>Ecdysozoa</taxon>
        <taxon>Nematoda</taxon>
        <taxon>Chromadorea</taxon>
        <taxon>Rhabditida</taxon>
        <taxon>Rhabditina</taxon>
        <taxon>Rhabditomorpha</taxon>
        <taxon>Rhabditoidea</taxon>
        <taxon>Rhabditidae</taxon>
        <taxon>Diploscapter</taxon>
    </lineage>
</organism>
<keyword evidence="8" id="KW-1185">Reference proteome</keyword>
<dbReference type="InterPro" id="IPR012292">
    <property type="entry name" value="Globin/Proto"/>
</dbReference>
<comment type="caution">
    <text evidence="7">The sequence shown here is derived from an EMBL/GenBank/DDBJ whole genome shotgun (WGS) entry which is preliminary data.</text>
</comment>
<feature type="compositionally biased region" description="Basic and acidic residues" evidence="5">
    <location>
        <begin position="303"/>
        <end position="315"/>
    </location>
</feature>
<dbReference type="CDD" id="cd01040">
    <property type="entry name" value="Mb-like"/>
    <property type="match status" value="1"/>
</dbReference>
<keyword evidence="2" id="KW-0479">Metal-binding</keyword>
<dbReference type="SUPFAM" id="SSF46458">
    <property type="entry name" value="Globin-like"/>
    <property type="match status" value="1"/>
</dbReference>
<dbReference type="EMBL" id="LIAE01008257">
    <property type="protein sequence ID" value="PAV74875.1"/>
    <property type="molecule type" value="Genomic_DNA"/>
</dbReference>